<keyword evidence="2" id="KW-1185">Reference proteome</keyword>
<dbReference type="EMBL" id="JBEAFC010000010">
    <property type="protein sequence ID" value="KAL1538853.1"/>
    <property type="molecule type" value="Genomic_DNA"/>
</dbReference>
<organism evidence="1 2">
    <name type="scientific">Salvia divinorum</name>
    <name type="common">Maria pastora</name>
    <name type="synonym">Diviner's sage</name>
    <dbReference type="NCBI Taxonomy" id="28513"/>
    <lineage>
        <taxon>Eukaryota</taxon>
        <taxon>Viridiplantae</taxon>
        <taxon>Streptophyta</taxon>
        <taxon>Embryophyta</taxon>
        <taxon>Tracheophyta</taxon>
        <taxon>Spermatophyta</taxon>
        <taxon>Magnoliopsida</taxon>
        <taxon>eudicotyledons</taxon>
        <taxon>Gunneridae</taxon>
        <taxon>Pentapetalae</taxon>
        <taxon>asterids</taxon>
        <taxon>lamiids</taxon>
        <taxon>Lamiales</taxon>
        <taxon>Lamiaceae</taxon>
        <taxon>Nepetoideae</taxon>
        <taxon>Mentheae</taxon>
        <taxon>Salviinae</taxon>
        <taxon>Salvia</taxon>
        <taxon>Salvia subgen. Calosphace</taxon>
    </lineage>
</organism>
<comment type="caution">
    <text evidence="1">The sequence shown here is derived from an EMBL/GenBank/DDBJ whole genome shotgun (WGS) entry which is preliminary data.</text>
</comment>
<dbReference type="AlphaFoldDB" id="A0ABD1G6X0"/>
<evidence type="ECO:0000313" key="2">
    <source>
        <dbReference type="Proteomes" id="UP001567538"/>
    </source>
</evidence>
<protein>
    <submittedName>
        <fullName evidence="1">Uncharacterized protein</fullName>
    </submittedName>
</protein>
<gene>
    <name evidence="1" type="ORF">AAHA92_27546</name>
</gene>
<evidence type="ECO:0000313" key="1">
    <source>
        <dbReference type="EMBL" id="KAL1538853.1"/>
    </source>
</evidence>
<accession>A0ABD1G6X0</accession>
<proteinExistence type="predicted"/>
<dbReference type="Proteomes" id="UP001567538">
    <property type="component" value="Unassembled WGS sequence"/>
</dbReference>
<name>A0ABD1G6X0_SALDI</name>
<reference evidence="1 2" key="1">
    <citation type="submission" date="2024-06" db="EMBL/GenBank/DDBJ databases">
        <title>A chromosome level genome sequence of Diviner's sage (Salvia divinorum).</title>
        <authorList>
            <person name="Ford S.A."/>
            <person name="Ro D.-K."/>
            <person name="Ness R.W."/>
            <person name="Phillips M.A."/>
        </authorList>
    </citation>
    <scope>NUCLEOTIDE SEQUENCE [LARGE SCALE GENOMIC DNA]</scope>
    <source>
        <strain evidence="1">SAF-2024a</strain>
        <tissue evidence="1">Leaf</tissue>
    </source>
</reference>
<sequence>MDATPLEGKPWTKWKKTIKNGRPETPFSCLANGHPLSMIKLDWNYIQNDAVQEGVHGRLVSSVGRSENDLKRSVDP</sequence>